<protein>
    <submittedName>
        <fullName evidence="2">Uncharacterized protein</fullName>
    </submittedName>
</protein>
<evidence type="ECO:0000313" key="3">
    <source>
        <dbReference type="Proteomes" id="UP000006591"/>
    </source>
</evidence>
<feature type="region of interest" description="Disordered" evidence="1">
    <location>
        <begin position="1"/>
        <end position="41"/>
    </location>
</feature>
<feature type="compositionally biased region" description="Basic and acidic residues" evidence="1">
    <location>
        <begin position="137"/>
        <end position="160"/>
    </location>
</feature>
<sequence length="160" mass="17971">MRAAREHAWPPTSPPSSHRMPPLDLPHQSFASQTLAPSCSPRRDDSIFPLSPLSYPLHQATITTSFAAEEKLFYLPFRPPLLTPSLGDHFPGCALSGNTLGRRRRGRSTIGAPAPLLSFSLLLHGKKKRRKKKTGGRRREKEKKRISLTEHHGRRLARDN</sequence>
<name>A0A0E0I7W2_ORYNI</name>
<dbReference type="EnsemblPlants" id="ONIVA08G04810.1">
    <property type="protein sequence ID" value="ONIVA08G04810.1"/>
    <property type="gene ID" value="ONIVA08G04810"/>
</dbReference>
<accession>A0A0E0I7W2</accession>
<proteinExistence type="predicted"/>
<feature type="region of interest" description="Disordered" evidence="1">
    <location>
        <begin position="126"/>
        <end position="160"/>
    </location>
</feature>
<feature type="compositionally biased region" description="Basic residues" evidence="1">
    <location>
        <begin position="126"/>
        <end position="136"/>
    </location>
</feature>
<reference evidence="2" key="1">
    <citation type="submission" date="2015-04" db="UniProtKB">
        <authorList>
            <consortium name="EnsemblPlants"/>
        </authorList>
    </citation>
    <scope>IDENTIFICATION</scope>
    <source>
        <strain evidence="2">SL10</strain>
    </source>
</reference>
<keyword evidence="3" id="KW-1185">Reference proteome</keyword>
<reference evidence="2" key="2">
    <citation type="submission" date="2018-04" db="EMBL/GenBank/DDBJ databases">
        <title>OnivRS2 (Oryza nivara Reference Sequence Version 2).</title>
        <authorList>
            <person name="Zhang J."/>
            <person name="Kudrna D."/>
            <person name="Lee S."/>
            <person name="Talag J."/>
            <person name="Rajasekar S."/>
            <person name="Welchert J."/>
            <person name="Hsing Y.-I."/>
            <person name="Wing R.A."/>
        </authorList>
    </citation>
    <scope>NUCLEOTIDE SEQUENCE [LARGE SCALE GENOMIC DNA]</scope>
    <source>
        <strain evidence="2">SL10</strain>
    </source>
</reference>
<dbReference type="HOGENOM" id="CLU_1858292_0_0_1"/>
<evidence type="ECO:0000256" key="1">
    <source>
        <dbReference type="SAM" id="MobiDB-lite"/>
    </source>
</evidence>
<evidence type="ECO:0000313" key="2">
    <source>
        <dbReference type="EnsemblPlants" id="ONIVA08G04810.1"/>
    </source>
</evidence>
<dbReference type="Proteomes" id="UP000006591">
    <property type="component" value="Chromosome 8"/>
</dbReference>
<dbReference type="Gramene" id="ONIVA08G04810.1">
    <property type="protein sequence ID" value="ONIVA08G04810.1"/>
    <property type="gene ID" value="ONIVA08G04810"/>
</dbReference>
<dbReference type="AlphaFoldDB" id="A0A0E0I7W2"/>
<organism evidence="2">
    <name type="scientific">Oryza nivara</name>
    <name type="common">Indian wild rice</name>
    <name type="synonym">Oryza sativa f. spontanea</name>
    <dbReference type="NCBI Taxonomy" id="4536"/>
    <lineage>
        <taxon>Eukaryota</taxon>
        <taxon>Viridiplantae</taxon>
        <taxon>Streptophyta</taxon>
        <taxon>Embryophyta</taxon>
        <taxon>Tracheophyta</taxon>
        <taxon>Spermatophyta</taxon>
        <taxon>Magnoliopsida</taxon>
        <taxon>Liliopsida</taxon>
        <taxon>Poales</taxon>
        <taxon>Poaceae</taxon>
        <taxon>BOP clade</taxon>
        <taxon>Oryzoideae</taxon>
        <taxon>Oryzeae</taxon>
        <taxon>Oryzinae</taxon>
        <taxon>Oryza</taxon>
    </lineage>
</organism>